<dbReference type="Proteomes" id="UP000830671">
    <property type="component" value="Chromosome 5"/>
</dbReference>
<keyword evidence="2" id="KW-1133">Transmembrane helix</keyword>
<feature type="transmembrane region" description="Helical" evidence="2">
    <location>
        <begin position="1157"/>
        <end position="1180"/>
    </location>
</feature>
<feature type="compositionally biased region" description="Basic residues" evidence="1">
    <location>
        <begin position="1786"/>
        <end position="1797"/>
    </location>
</feature>
<gene>
    <name evidence="3" type="ORF">CLUP02_10681</name>
</gene>
<keyword evidence="2" id="KW-0472">Membrane</keyword>
<evidence type="ECO:0000256" key="1">
    <source>
        <dbReference type="SAM" id="MobiDB-lite"/>
    </source>
</evidence>
<dbReference type="GeneID" id="73344665"/>
<evidence type="ECO:0000313" key="3">
    <source>
        <dbReference type="EMBL" id="UQC85185.1"/>
    </source>
</evidence>
<feature type="region of interest" description="Disordered" evidence="1">
    <location>
        <begin position="1715"/>
        <end position="1801"/>
    </location>
</feature>
<evidence type="ECO:0000313" key="4">
    <source>
        <dbReference type="Proteomes" id="UP000830671"/>
    </source>
</evidence>
<organism evidence="3 4">
    <name type="scientific">Colletotrichum lupini</name>
    <dbReference type="NCBI Taxonomy" id="145971"/>
    <lineage>
        <taxon>Eukaryota</taxon>
        <taxon>Fungi</taxon>
        <taxon>Dikarya</taxon>
        <taxon>Ascomycota</taxon>
        <taxon>Pezizomycotina</taxon>
        <taxon>Sordariomycetes</taxon>
        <taxon>Hypocreomycetidae</taxon>
        <taxon>Glomerellales</taxon>
        <taxon>Glomerellaceae</taxon>
        <taxon>Colletotrichum</taxon>
        <taxon>Colletotrichum acutatum species complex</taxon>
    </lineage>
</organism>
<sequence>MKRLDNGTHFRLLRRTKFLPSFLRWKKDKNSRDAVKGFLPTAYGLNTRKDLCHSTQKVAEDQILFVCRDELLTARLTSLTKVDDKVEVVHPRGCMSGNACICVNVGGMLDGRIDTSDTIYLYVAVRLRCDFEVRGKYGYGFQRYMGHGATSLEALPLPRTLRKTTIFFKRDTMRIDKLSHEGTQPHSKCQRDRPPGVMQKPGHCHQVAFSSGTMILLLPLFWAYHGFGLKHHLANPVTGAAPCLWPLARDHRPTPNGTTKTETFQPLFRFVSAAIQAGDIFANIRIAAKPMRVSVEAQSMTNHQHNAFSSTYGSHRHYLLSAWLFEILAFPKKCTRSHEKSNEFPFRTGRPIIQGLFFGRESSLLPALNPCLTPTASNGRGETWWWGPRRQQYSSHGSGRSIDIALALDHLRSAFPPCVAARREAQRQTLLHMYRHETSETDVHSSYSIGLGTSKRAANASSCGVLKPMDTTRVTRFGLELSKEIPTASRMGNMQTTATLLANARLILGSGLVVLPAHYCVSPHCCGGLDSFFMYSVWITDTLSGGHSIRMVALRTIAISNAADEPWSPCRPDPADILKFWMPKMADSTGISSPPGEGITDCQYATWASGYETLSFQDLACWISAPFTAKDGSAADASFRHETTTKRTTETKDTDLNESVPLHQTFRRLRRDNVKDPSLVQSYQACSTSLFNSVTFFAMRCHNYVAVAEWTTVATHALAHFPIEIPYLHIACLHSTCEPLAAFEASSLVSVIWRKSLPSPSHISLPVNSLSLSVCKVLGTYRSVTINVSAPRLASLSLAFPCRINRLYWHSERSIAHDTFRSRELSRVETMMGMAGGSPRSFSTSMRTLREYPSPKTPLDTCVKLLTYHNLHTDVSSAPSSLLWPIWEREADGERESQQFECGRIIAIHVDGSHTIHLQRTWACVYAYAHNHAATPKYLSRDSYKPSQPAQPTASQRRMSRLSSYSTANTLFSFSQDFAASPPQTFPGDVEAVGSRFLEDRSPYANHIARNIVLCYSHSSISMHERTFHVADDAGPMGTWPGLRAGTYALVVEMAFCHQTRASHESPGNSSYDSNPHFSTEIQNQTRITMPAPASTNWRKHKSCLYNLNQDQVPIDSHPALCDCYIPDTMRARPANVQSPRQVCVRNRRRTAARSRLAEVTMASLIGFSILFTATLVASLRRRPLPAPRPRLLWGLWLLFLPGSGAWKKRGERPRPGPPGPLTYHRLPLRCATLRWQGYLAQCLSRRLLDVEVLCAYRWFFTWRQVARCNGEEDEGGGGGVCLYLYMRPRWPTAVPLTLGCWLLLSLVSISTPLLLLLLPSLLSLESPVLFIPTLPTRLRTSIASQSSDGALVRQFEQFKPSSQKHPGKSRIRTPMTRSRLRFSPSLDDGGFDSSHGLFSLAFDLLSRHDWISFFVSSRVFFRPLLRYIELPPSDHRPIGHQSLSSAQSSCCCYFLTKAAIACSFHHPGSAWRMRNLRHFDEGTSTYGEQPAVYEEPRILNIWTVELVSMMLAESGKTTRLTLSMICWVVVHLESMGGQAVACPSVLSRSAMAGLDGTFPGPGSCPGCFWPLPPSDIEEQQCLTPPPAFRPVHIAELGAFMIQFACLLGTHRLSSRLHKSAHRGTEAFPTTAPVRRKQRASGYAEAGICIDTHPDLHCRCLDEGRRPILDAVGNISLSPATRDPRDTHTHTDTHIRPYYSVHTLLRISFRSLLPVKPKPTRSSKRPPQQQQQPIAPRRGWIDGDKSPGSVRSPKLAARLAQKVTKEEEKGAGGDGRKTSPQQRQRPWAKMRRRRRRVSGGNMEMPQYDRIARLQSSPKRREGCKNKHGDVQKLKAALSLVDEAFFATTITYLPWLLLLGKKVSESLSKQTRPPDLGRSQQRRQQKFRVWHTDTGTTGKERLGGGSQPICPPDASMLRIMCVPSPAVGSVGDNPAAAAACIYL</sequence>
<dbReference type="KEGG" id="clup:CLUP02_10681"/>
<feature type="region of interest" description="Disordered" evidence="1">
    <location>
        <begin position="939"/>
        <end position="959"/>
    </location>
</feature>
<keyword evidence="2" id="KW-0812">Transmembrane</keyword>
<feature type="transmembrane region" description="Helical" evidence="2">
    <location>
        <begin position="1294"/>
        <end position="1319"/>
    </location>
</feature>
<dbReference type="RefSeq" id="XP_049146800.1">
    <property type="nucleotide sequence ID" value="XM_049289655.1"/>
</dbReference>
<keyword evidence="4" id="KW-1185">Reference proteome</keyword>
<name>A0A9Q8SXD0_9PEZI</name>
<reference evidence="3" key="1">
    <citation type="journal article" date="2021" name="Mol. Plant Microbe Interact.">
        <title>Complete Genome Sequence of the Plant-Pathogenic Fungus Colletotrichum lupini.</title>
        <authorList>
            <person name="Baroncelli R."/>
            <person name="Pensec F."/>
            <person name="Da Lio D."/>
            <person name="Boufleur T."/>
            <person name="Vicente I."/>
            <person name="Sarrocco S."/>
            <person name="Picot A."/>
            <person name="Baraldi E."/>
            <person name="Sukno S."/>
            <person name="Thon M."/>
            <person name="Le Floch G."/>
        </authorList>
    </citation>
    <scope>NUCLEOTIDE SEQUENCE</scope>
    <source>
        <strain evidence="3">IMI 504893</strain>
    </source>
</reference>
<evidence type="ECO:0000256" key="2">
    <source>
        <dbReference type="SAM" id="Phobius"/>
    </source>
</evidence>
<accession>A0A9Q8SXD0</accession>
<dbReference type="EMBL" id="CP019477">
    <property type="protein sequence ID" value="UQC85185.1"/>
    <property type="molecule type" value="Genomic_DNA"/>
</dbReference>
<proteinExistence type="predicted"/>
<feature type="region of interest" description="Disordered" evidence="1">
    <location>
        <begin position="1866"/>
        <end position="1906"/>
    </location>
</feature>
<feature type="compositionally biased region" description="Basic and acidic residues" evidence="1">
    <location>
        <begin position="1763"/>
        <end position="1777"/>
    </location>
</feature>
<protein>
    <submittedName>
        <fullName evidence="3">Uncharacterized protein</fullName>
    </submittedName>
</protein>
<feature type="compositionally biased region" description="Basic residues" evidence="1">
    <location>
        <begin position="1879"/>
        <end position="1888"/>
    </location>
</feature>
<feature type="compositionally biased region" description="Polar residues" evidence="1">
    <location>
        <begin position="945"/>
        <end position="959"/>
    </location>
</feature>